<dbReference type="Proteomes" id="UP000183926">
    <property type="component" value="Unassembled WGS sequence"/>
</dbReference>
<organism evidence="1 2">
    <name type="scientific">Nitrosomonas eutropha</name>
    <dbReference type="NCBI Taxonomy" id="916"/>
    <lineage>
        <taxon>Bacteria</taxon>
        <taxon>Pseudomonadati</taxon>
        <taxon>Pseudomonadota</taxon>
        <taxon>Betaproteobacteria</taxon>
        <taxon>Nitrosomonadales</taxon>
        <taxon>Nitrosomonadaceae</taxon>
        <taxon>Nitrosomonas</taxon>
    </lineage>
</organism>
<reference evidence="1 2" key="1">
    <citation type="submission" date="2016-10" db="EMBL/GenBank/DDBJ databases">
        <authorList>
            <person name="de Groot N.N."/>
        </authorList>
    </citation>
    <scope>NUCLEOTIDE SEQUENCE [LARGE SCALE GENOMIC DNA]</scope>
    <source>
        <strain evidence="1 2">Nm24</strain>
    </source>
</reference>
<proteinExistence type="predicted"/>
<accession>A0A1I7F4J0</accession>
<evidence type="ECO:0000313" key="2">
    <source>
        <dbReference type="Proteomes" id="UP000183926"/>
    </source>
</evidence>
<name>A0A1I7F4J0_9PROT</name>
<sequence length="74" mass="8616">MEWVHCNALSRGGSAWNYYPNDSSDEVMLTRVRRLVCRYREVRILLALYFIPAEITQGYMAVLNDLLEFNLSNG</sequence>
<protein>
    <submittedName>
        <fullName evidence="1">Uncharacterized protein</fullName>
    </submittedName>
</protein>
<gene>
    <name evidence="1" type="ORF">SAMN05216339_101282</name>
</gene>
<evidence type="ECO:0000313" key="1">
    <source>
        <dbReference type="EMBL" id="SFU31148.1"/>
    </source>
</evidence>
<dbReference type="AlphaFoldDB" id="A0A1I7F4J0"/>
<dbReference type="EMBL" id="FPBL01000001">
    <property type="protein sequence ID" value="SFU31148.1"/>
    <property type="molecule type" value="Genomic_DNA"/>
</dbReference>